<evidence type="ECO:0008006" key="2">
    <source>
        <dbReference type="Google" id="ProtNLM"/>
    </source>
</evidence>
<dbReference type="InterPro" id="IPR029052">
    <property type="entry name" value="Metallo-depent_PP-like"/>
</dbReference>
<dbReference type="EMBL" id="AUZY01012832">
    <property type="protein sequence ID" value="EQD27584.1"/>
    <property type="molecule type" value="Genomic_DNA"/>
</dbReference>
<gene>
    <name evidence="1" type="ORF">B1B_19100</name>
</gene>
<comment type="caution">
    <text evidence="1">The sequence shown here is derived from an EMBL/GenBank/DDBJ whole genome shotgun (WGS) entry which is preliminary data.</text>
</comment>
<proteinExistence type="predicted"/>
<accession>T0ZFF2</accession>
<reference evidence="1" key="1">
    <citation type="submission" date="2013-08" db="EMBL/GenBank/DDBJ databases">
        <authorList>
            <person name="Mendez C."/>
            <person name="Richter M."/>
            <person name="Ferrer M."/>
            <person name="Sanchez J."/>
        </authorList>
    </citation>
    <scope>NUCLEOTIDE SEQUENCE</scope>
</reference>
<sequence length="64" mass="6501">MGFPEMPGLLDACRRPFRATGLGLPWYAVYGNHDSLLCGTVAPTARLAGVAVGGAKGVGLDPGT</sequence>
<evidence type="ECO:0000313" key="1">
    <source>
        <dbReference type="EMBL" id="EQD27584.1"/>
    </source>
</evidence>
<feature type="non-terminal residue" evidence="1">
    <location>
        <position position="64"/>
    </location>
</feature>
<organism evidence="1">
    <name type="scientific">mine drainage metagenome</name>
    <dbReference type="NCBI Taxonomy" id="410659"/>
    <lineage>
        <taxon>unclassified sequences</taxon>
        <taxon>metagenomes</taxon>
        <taxon>ecological metagenomes</taxon>
    </lineage>
</organism>
<dbReference type="SUPFAM" id="SSF56300">
    <property type="entry name" value="Metallo-dependent phosphatases"/>
    <property type="match status" value="1"/>
</dbReference>
<dbReference type="AlphaFoldDB" id="T0ZFF2"/>
<name>T0ZFF2_9ZZZZ</name>
<reference evidence="1" key="2">
    <citation type="journal article" date="2014" name="ISME J.">
        <title>Microbial stratification in low pH oxic and suboxic macroscopic growths along an acid mine drainage.</title>
        <authorList>
            <person name="Mendez-Garcia C."/>
            <person name="Mesa V."/>
            <person name="Sprenger R.R."/>
            <person name="Richter M."/>
            <person name="Diez M.S."/>
            <person name="Solano J."/>
            <person name="Bargiela R."/>
            <person name="Golyshina O.V."/>
            <person name="Manteca A."/>
            <person name="Ramos J.L."/>
            <person name="Gallego J.R."/>
            <person name="Llorente I."/>
            <person name="Martins Dos Santos V.A."/>
            <person name="Jensen O.N."/>
            <person name="Pelaez A.I."/>
            <person name="Sanchez J."/>
            <person name="Ferrer M."/>
        </authorList>
    </citation>
    <scope>NUCLEOTIDE SEQUENCE</scope>
</reference>
<protein>
    <recommendedName>
        <fullName evidence="2">Metallophosphoesterase</fullName>
    </recommendedName>
</protein>